<protein>
    <submittedName>
        <fullName evidence="8">Transcription initiation factor TFIID subunit 12b</fullName>
    </submittedName>
</protein>
<evidence type="ECO:0000313" key="8">
    <source>
        <dbReference type="RefSeq" id="XP_016509805.1"/>
    </source>
</evidence>
<dbReference type="AlphaFoldDB" id="A0A1S4D8L5"/>
<dbReference type="OMA" id="MPTMMET"/>
<dbReference type="SUPFAM" id="SSF81995">
    <property type="entry name" value="beta-sandwich domain of Sec23/24"/>
    <property type="match status" value="1"/>
</dbReference>
<feature type="region of interest" description="Disordered" evidence="6">
    <location>
        <begin position="186"/>
        <end position="233"/>
    </location>
</feature>
<comment type="subcellular location">
    <subcellularLocation>
        <location evidence="1">Nucleus</location>
    </subcellularLocation>
</comment>
<dbReference type="KEGG" id="nta:107827222"/>
<organism evidence="8">
    <name type="scientific">Nicotiana tabacum</name>
    <name type="common">Common tobacco</name>
    <dbReference type="NCBI Taxonomy" id="4097"/>
    <lineage>
        <taxon>Eukaryota</taxon>
        <taxon>Viridiplantae</taxon>
        <taxon>Streptophyta</taxon>
        <taxon>Embryophyta</taxon>
        <taxon>Tracheophyta</taxon>
        <taxon>Spermatophyta</taxon>
        <taxon>Magnoliopsida</taxon>
        <taxon>eudicotyledons</taxon>
        <taxon>Gunneridae</taxon>
        <taxon>Pentapetalae</taxon>
        <taxon>asterids</taxon>
        <taxon>lamiids</taxon>
        <taxon>Solanales</taxon>
        <taxon>Solanaceae</taxon>
        <taxon>Nicotianoideae</taxon>
        <taxon>Nicotianeae</taxon>
        <taxon>Nicotiana</taxon>
    </lineage>
</organism>
<feature type="region of interest" description="Disordered" evidence="6">
    <location>
        <begin position="54"/>
        <end position="78"/>
    </location>
</feature>
<name>A0A1S4D8L5_TOBAC</name>
<evidence type="ECO:0000259" key="7">
    <source>
        <dbReference type="Pfam" id="PF03847"/>
    </source>
</evidence>
<dbReference type="InterPro" id="IPR037794">
    <property type="entry name" value="TAF12"/>
</dbReference>
<dbReference type="FunFam" id="1.10.20.10:FF:000011">
    <property type="entry name" value="Transcription initiation factor TFIID subunit 12"/>
    <property type="match status" value="1"/>
</dbReference>
<dbReference type="GO" id="GO:0003677">
    <property type="term" value="F:DNA binding"/>
    <property type="evidence" value="ECO:0000318"/>
    <property type="project" value="GO_Central"/>
</dbReference>
<evidence type="ECO:0000256" key="2">
    <source>
        <dbReference type="ARBA" id="ARBA00007530"/>
    </source>
</evidence>
<dbReference type="GO" id="GO:0000124">
    <property type="term" value="C:SAGA complex"/>
    <property type="evidence" value="ECO:0007669"/>
    <property type="project" value="InterPro"/>
</dbReference>
<keyword evidence="3" id="KW-0805">Transcription regulation</keyword>
<evidence type="ECO:0000256" key="1">
    <source>
        <dbReference type="ARBA" id="ARBA00004123"/>
    </source>
</evidence>
<dbReference type="Gene3D" id="1.10.20.10">
    <property type="entry name" value="Histone, subunit A"/>
    <property type="match status" value="1"/>
</dbReference>
<reference evidence="8" key="1">
    <citation type="submission" date="2025-08" db="UniProtKB">
        <authorList>
            <consortium name="RefSeq"/>
        </authorList>
    </citation>
    <scope>IDENTIFICATION</scope>
</reference>
<feature type="domain" description="Transcription initiation factor TFIID subunit 12" evidence="7">
    <location>
        <begin position="86"/>
        <end position="153"/>
    </location>
</feature>
<dbReference type="GO" id="GO:0017025">
    <property type="term" value="F:TBP-class protein binding"/>
    <property type="evidence" value="ECO:0000318"/>
    <property type="project" value="GO_Central"/>
</dbReference>
<dbReference type="SMR" id="A0A1S4D8L5"/>
<dbReference type="STRING" id="4097.A0A1S4D8L5"/>
<dbReference type="PaxDb" id="4097-A0A1S4D8L5"/>
<feature type="region of interest" description="Disordered" evidence="6">
    <location>
        <begin position="1"/>
        <end position="41"/>
    </location>
</feature>
<comment type="similarity">
    <text evidence="2">Belongs to the TAF12 family.</text>
</comment>
<dbReference type="CDD" id="cd07981">
    <property type="entry name" value="HFD_TAF12"/>
    <property type="match status" value="1"/>
</dbReference>
<dbReference type="Pfam" id="PF03847">
    <property type="entry name" value="TFIID_20kDa"/>
    <property type="match status" value="1"/>
</dbReference>
<dbReference type="InterPro" id="IPR009072">
    <property type="entry name" value="Histone-fold"/>
</dbReference>
<dbReference type="SUPFAM" id="SSF47113">
    <property type="entry name" value="Histone-fold"/>
    <property type="match status" value="1"/>
</dbReference>
<accession>A0A1S4D8L5</accession>
<dbReference type="GO" id="GO:0051123">
    <property type="term" value="P:RNA polymerase II preinitiation complex assembly"/>
    <property type="evidence" value="ECO:0000318"/>
    <property type="project" value="GO_Central"/>
</dbReference>
<proteinExistence type="inferred from homology"/>
<dbReference type="PANTHER" id="PTHR12264">
    <property type="entry name" value="TRANSCRIPTION INITIATION FACTOR TFIID SUBUNIT 12"/>
    <property type="match status" value="1"/>
</dbReference>
<dbReference type="PANTHER" id="PTHR12264:SF26">
    <property type="entry name" value="TRANSCRIPTION INITIATION FACTOR TFIID SUBUNIT 12B"/>
    <property type="match status" value="1"/>
</dbReference>
<keyword evidence="4" id="KW-0804">Transcription</keyword>
<sequence>MGLNPQQLSQSVQQQQQLGHPQMYQQQQQQQPQQLLHQQPSSPTLAITTGLKSLSLTGSEPDNGSGTTSSGGSSSQGTEANIQLLGKRKIQDLVLQVDSRGKLDPEVEDLLLEIADDFIDSVTTFACNLAKHRKSSTLESKDVLLHLEKNWHLTVPGYSTEDKKHDSEHSPSDLHKERSEMIYTMMEAAQDEASTSSSTEETVSPGLGDHVGSSDIVGPQSAEQLVSQSNGQI</sequence>
<gene>
    <name evidence="8" type="primary">LOC107827222</name>
</gene>
<keyword evidence="5" id="KW-0539">Nucleus</keyword>
<evidence type="ECO:0000256" key="5">
    <source>
        <dbReference type="ARBA" id="ARBA00023242"/>
    </source>
</evidence>
<evidence type="ECO:0000256" key="6">
    <source>
        <dbReference type="SAM" id="MobiDB-lite"/>
    </source>
</evidence>
<evidence type="ECO:0000256" key="3">
    <source>
        <dbReference type="ARBA" id="ARBA00023015"/>
    </source>
</evidence>
<feature type="compositionally biased region" description="Low complexity" evidence="6">
    <location>
        <begin position="187"/>
        <end position="202"/>
    </location>
</feature>
<feature type="compositionally biased region" description="Low complexity" evidence="6">
    <location>
        <begin position="64"/>
        <end position="78"/>
    </location>
</feature>
<dbReference type="GO" id="GO:0046982">
    <property type="term" value="F:protein heterodimerization activity"/>
    <property type="evidence" value="ECO:0007669"/>
    <property type="project" value="InterPro"/>
</dbReference>
<feature type="compositionally biased region" description="Polar residues" evidence="6">
    <location>
        <begin position="221"/>
        <end position="233"/>
    </location>
</feature>
<evidence type="ECO:0000256" key="4">
    <source>
        <dbReference type="ARBA" id="ARBA00023163"/>
    </source>
</evidence>
<dbReference type="OrthoDB" id="2193432at2759"/>
<dbReference type="InterPro" id="IPR003228">
    <property type="entry name" value="TFIID_TAF12_dom"/>
</dbReference>
<dbReference type="RefSeq" id="XP_016509805.1">
    <property type="nucleotide sequence ID" value="XM_016654319.1"/>
</dbReference>
<dbReference type="GO" id="GO:0005669">
    <property type="term" value="C:transcription factor TFIID complex"/>
    <property type="evidence" value="ECO:0000318"/>
    <property type="project" value="GO_Central"/>
</dbReference>